<dbReference type="PANTHER" id="PTHR34145:SF28">
    <property type="entry name" value="F-BOX DOMAIN-CONTAINING PROTEIN"/>
    <property type="match status" value="1"/>
</dbReference>
<dbReference type="EMBL" id="CAJEUB010000031">
    <property type="protein sequence ID" value="CAD1847032.1"/>
    <property type="molecule type" value="Genomic_DNA"/>
</dbReference>
<name>A0A6V7QUX7_ANACO</name>
<dbReference type="InterPro" id="IPR053772">
    <property type="entry name" value="At1g61320/At1g61330-like"/>
</dbReference>
<dbReference type="InterPro" id="IPR032675">
    <property type="entry name" value="LRR_dom_sf"/>
</dbReference>
<evidence type="ECO:0000256" key="1">
    <source>
        <dbReference type="SAM" id="MobiDB-lite"/>
    </source>
</evidence>
<protein>
    <recommendedName>
        <fullName evidence="2">F-box domain-containing protein</fullName>
    </recommendedName>
</protein>
<accession>A0A6V7QUX7</accession>
<dbReference type="AlphaFoldDB" id="A0A6V7QUX7"/>
<dbReference type="SUPFAM" id="SSF81383">
    <property type="entry name" value="F-box domain"/>
    <property type="match status" value="1"/>
</dbReference>
<dbReference type="SUPFAM" id="SSF52047">
    <property type="entry name" value="RNI-like"/>
    <property type="match status" value="1"/>
</dbReference>
<feature type="domain" description="F-box" evidence="2">
    <location>
        <begin position="34"/>
        <end position="82"/>
    </location>
</feature>
<dbReference type="InterPro" id="IPR001810">
    <property type="entry name" value="F-box_dom"/>
</dbReference>
<evidence type="ECO:0000313" key="3">
    <source>
        <dbReference type="EMBL" id="CAD1847032.1"/>
    </source>
</evidence>
<feature type="region of interest" description="Disordered" evidence="1">
    <location>
        <begin position="1"/>
        <end position="32"/>
    </location>
</feature>
<feature type="compositionally biased region" description="Low complexity" evidence="1">
    <location>
        <begin position="1"/>
        <end position="12"/>
    </location>
</feature>
<organism evidence="3">
    <name type="scientific">Ananas comosus var. bracteatus</name>
    <name type="common">red pineapple</name>
    <dbReference type="NCBI Taxonomy" id="296719"/>
    <lineage>
        <taxon>Eukaryota</taxon>
        <taxon>Viridiplantae</taxon>
        <taxon>Streptophyta</taxon>
        <taxon>Embryophyta</taxon>
        <taxon>Tracheophyta</taxon>
        <taxon>Spermatophyta</taxon>
        <taxon>Magnoliopsida</taxon>
        <taxon>Liliopsida</taxon>
        <taxon>Poales</taxon>
        <taxon>Bromeliaceae</taxon>
        <taxon>Bromelioideae</taxon>
        <taxon>Ananas</taxon>
    </lineage>
</organism>
<dbReference type="Gene3D" id="1.20.1280.50">
    <property type="match status" value="1"/>
</dbReference>
<proteinExistence type="predicted"/>
<evidence type="ECO:0000259" key="2">
    <source>
        <dbReference type="PROSITE" id="PS50181"/>
    </source>
</evidence>
<reference evidence="3" key="1">
    <citation type="submission" date="2020-07" db="EMBL/GenBank/DDBJ databases">
        <authorList>
            <person name="Lin J."/>
        </authorList>
    </citation>
    <scope>NUCLEOTIDE SEQUENCE</scope>
</reference>
<dbReference type="Pfam" id="PF00646">
    <property type="entry name" value="F-box"/>
    <property type="match status" value="1"/>
</dbReference>
<dbReference type="InterPro" id="IPR036047">
    <property type="entry name" value="F-box-like_dom_sf"/>
</dbReference>
<dbReference type="PANTHER" id="PTHR34145">
    <property type="entry name" value="OS02G0105600 PROTEIN"/>
    <property type="match status" value="1"/>
</dbReference>
<gene>
    <name evidence="3" type="ORF">CB5_LOCUS30243</name>
</gene>
<dbReference type="SMART" id="SM00256">
    <property type="entry name" value="FBOX"/>
    <property type="match status" value="1"/>
</dbReference>
<sequence length="341" mass="38662">MDSFPSRSLSPPSLLPRKRKRTSGESGTECQTERDRISKLPDHLLACILERTDVRTAVATSLLSRRWRCVWKSLVDFRFVKWLILGPRAGPPSSAESRREWAIRQYHVFTKCVSGFLAKKKDLAMLDGWIRSALERGVCELKLSPGMLVDYVFPPQSLNSGGYSLTKLKLRGNSLTKLKLRNCSLSNHAGFSMFGSLSSLSLTYMYISKDDMQGVLQNCRRLKSLCLDCCSFSGADLSIASPDLQLKELAILDCTQIRRIELSAPRLERLQYMGQYTTMLFTSVPHLDHVWLKYTDLAGTNYILRKLSTDLPRSRNLNLFFQSYVDVKIPCFLPALATSRV</sequence>
<dbReference type="Pfam" id="PF23622">
    <property type="entry name" value="LRR_At1g61320_AtMIF1"/>
    <property type="match status" value="1"/>
</dbReference>
<dbReference type="InterPro" id="IPR055357">
    <property type="entry name" value="LRR_At1g61320_AtMIF1"/>
</dbReference>
<dbReference type="PROSITE" id="PS50181">
    <property type="entry name" value="FBOX"/>
    <property type="match status" value="1"/>
</dbReference>
<dbReference type="Gene3D" id="3.80.10.10">
    <property type="entry name" value="Ribonuclease Inhibitor"/>
    <property type="match status" value="1"/>
</dbReference>